<name>A0A388LD15_CHABU</name>
<keyword evidence="3" id="KW-1185">Reference proteome</keyword>
<comment type="caution">
    <text evidence="2">The sequence shown here is derived from an EMBL/GenBank/DDBJ whole genome shotgun (WGS) entry which is preliminary data.</text>
</comment>
<feature type="region of interest" description="Disordered" evidence="1">
    <location>
        <begin position="140"/>
        <end position="211"/>
    </location>
</feature>
<sequence>MTIEIGIRSLVRGIVMVGTGTTEEGGESEGEDGEREEKERVLREEEEKIANDRRLKKKEEKKRLEAEDREAMRKDLRMKIRMHMGNVCEELHQCLASAIPTKKKDKGKLPVHASSEEESDEPKGSDVEAVCEQTEELVIKEKRRRSVERPVGDSSPMETPAKRASTRDVLDPKRLLLSCRRQPFKRSPRKQTPKSLRSARKGKKVSTSPDTMGRLMFVTDNLRELGDRNMKDLKQICSSEDVPYEGLRKMDMIIAITEKRSQVAYGPEGEVEGPTGAITKEGNQSEEKEESAGNDDDKEV</sequence>
<feature type="compositionally biased region" description="Basic and acidic residues" evidence="1">
    <location>
        <begin position="35"/>
        <end position="69"/>
    </location>
</feature>
<protein>
    <submittedName>
        <fullName evidence="2">Uncharacterized protein</fullName>
    </submittedName>
</protein>
<accession>A0A388LD15</accession>
<feature type="compositionally biased region" description="Acidic residues" evidence="1">
    <location>
        <begin position="24"/>
        <end position="34"/>
    </location>
</feature>
<dbReference type="AlphaFoldDB" id="A0A388LD15"/>
<feature type="compositionally biased region" description="Basic residues" evidence="1">
    <location>
        <begin position="182"/>
        <end position="204"/>
    </location>
</feature>
<dbReference type="Proteomes" id="UP000265515">
    <property type="component" value="Unassembled WGS sequence"/>
</dbReference>
<evidence type="ECO:0000313" key="3">
    <source>
        <dbReference type="Proteomes" id="UP000265515"/>
    </source>
</evidence>
<evidence type="ECO:0000256" key="1">
    <source>
        <dbReference type="SAM" id="MobiDB-lite"/>
    </source>
</evidence>
<feature type="compositionally biased region" description="Basic and acidic residues" evidence="1">
    <location>
        <begin position="165"/>
        <end position="174"/>
    </location>
</feature>
<feature type="region of interest" description="Disordered" evidence="1">
    <location>
        <begin position="261"/>
        <end position="300"/>
    </location>
</feature>
<reference evidence="2 3" key="1">
    <citation type="journal article" date="2018" name="Cell">
        <title>The Chara Genome: Secondary Complexity and Implications for Plant Terrestrialization.</title>
        <authorList>
            <person name="Nishiyama T."/>
            <person name="Sakayama H."/>
            <person name="Vries J.D."/>
            <person name="Buschmann H."/>
            <person name="Saint-Marcoux D."/>
            <person name="Ullrich K.K."/>
            <person name="Haas F.B."/>
            <person name="Vanderstraeten L."/>
            <person name="Becker D."/>
            <person name="Lang D."/>
            <person name="Vosolsobe S."/>
            <person name="Rombauts S."/>
            <person name="Wilhelmsson P.K.I."/>
            <person name="Janitza P."/>
            <person name="Kern R."/>
            <person name="Heyl A."/>
            <person name="Rumpler F."/>
            <person name="Villalobos L.I.A.C."/>
            <person name="Clay J.M."/>
            <person name="Skokan R."/>
            <person name="Toyoda A."/>
            <person name="Suzuki Y."/>
            <person name="Kagoshima H."/>
            <person name="Schijlen E."/>
            <person name="Tajeshwar N."/>
            <person name="Catarino B."/>
            <person name="Hetherington A.J."/>
            <person name="Saltykova A."/>
            <person name="Bonnot C."/>
            <person name="Breuninger H."/>
            <person name="Symeonidi A."/>
            <person name="Radhakrishnan G.V."/>
            <person name="Van Nieuwerburgh F."/>
            <person name="Deforce D."/>
            <person name="Chang C."/>
            <person name="Karol K.G."/>
            <person name="Hedrich R."/>
            <person name="Ulvskov P."/>
            <person name="Glockner G."/>
            <person name="Delwiche C.F."/>
            <person name="Petrasek J."/>
            <person name="Van de Peer Y."/>
            <person name="Friml J."/>
            <person name="Beilby M."/>
            <person name="Dolan L."/>
            <person name="Kohara Y."/>
            <person name="Sugano S."/>
            <person name="Fujiyama A."/>
            <person name="Delaux P.-M."/>
            <person name="Quint M."/>
            <person name="TheiBen G."/>
            <person name="Hagemann M."/>
            <person name="Harholt J."/>
            <person name="Dunand C."/>
            <person name="Zachgo S."/>
            <person name="Langdale J."/>
            <person name="Maumus F."/>
            <person name="Straeten D.V.D."/>
            <person name="Gould S.B."/>
            <person name="Rensing S.A."/>
        </authorList>
    </citation>
    <scope>NUCLEOTIDE SEQUENCE [LARGE SCALE GENOMIC DNA]</scope>
    <source>
        <strain evidence="2 3">S276</strain>
    </source>
</reference>
<feature type="region of interest" description="Disordered" evidence="1">
    <location>
        <begin position="102"/>
        <end position="128"/>
    </location>
</feature>
<evidence type="ECO:0000313" key="2">
    <source>
        <dbReference type="EMBL" id="GBG80199.1"/>
    </source>
</evidence>
<dbReference type="Gramene" id="GBG80199">
    <property type="protein sequence ID" value="GBG80199"/>
    <property type="gene ID" value="CBR_g30565"/>
</dbReference>
<dbReference type="EMBL" id="BFEA01000339">
    <property type="protein sequence ID" value="GBG80199.1"/>
    <property type="molecule type" value="Genomic_DNA"/>
</dbReference>
<gene>
    <name evidence="2" type="ORF">CBR_g30565</name>
</gene>
<organism evidence="2 3">
    <name type="scientific">Chara braunii</name>
    <name type="common">Braun's stonewort</name>
    <dbReference type="NCBI Taxonomy" id="69332"/>
    <lineage>
        <taxon>Eukaryota</taxon>
        <taxon>Viridiplantae</taxon>
        <taxon>Streptophyta</taxon>
        <taxon>Charophyceae</taxon>
        <taxon>Charales</taxon>
        <taxon>Characeae</taxon>
        <taxon>Chara</taxon>
    </lineage>
</organism>
<proteinExistence type="predicted"/>
<feature type="compositionally biased region" description="Acidic residues" evidence="1">
    <location>
        <begin position="287"/>
        <end position="300"/>
    </location>
</feature>
<feature type="region of interest" description="Disordered" evidence="1">
    <location>
        <begin position="17"/>
        <end position="69"/>
    </location>
</feature>